<keyword evidence="2" id="KW-1185">Reference proteome</keyword>
<name>A0AA38IWT2_9CUCU</name>
<evidence type="ECO:0000313" key="1">
    <source>
        <dbReference type="EMBL" id="KAJ3662806.1"/>
    </source>
</evidence>
<organism evidence="1 2">
    <name type="scientific">Zophobas morio</name>
    <dbReference type="NCBI Taxonomy" id="2755281"/>
    <lineage>
        <taxon>Eukaryota</taxon>
        <taxon>Metazoa</taxon>
        <taxon>Ecdysozoa</taxon>
        <taxon>Arthropoda</taxon>
        <taxon>Hexapoda</taxon>
        <taxon>Insecta</taxon>
        <taxon>Pterygota</taxon>
        <taxon>Neoptera</taxon>
        <taxon>Endopterygota</taxon>
        <taxon>Coleoptera</taxon>
        <taxon>Polyphaga</taxon>
        <taxon>Cucujiformia</taxon>
        <taxon>Tenebrionidae</taxon>
        <taxon>Zophobas</taxon>
    </lineage>
</organism>
<evidence type="ECO:0000313" key="2">
    <source>
        <dbReference type="Proteomes" id="UP001168821"/>
    </source>
</evidence>
<dbReference type="AlphaFoldDB" id="A0AA38IWT2"/>
<reference evidence="1" key="1">
    <citation type="journal article" date="2023" name="G3 (Bethesda)">
        <title>Whole genome assemblies of Zophobas morio and Tenebrio molitor.</title>
        <authorList>
            <person name="Kaur S."/>
            <person name="Stinson S.A."/>
            <person name="diCenzo G.C."/>
        </authorList>
    </citation>
    <scope>NUCLEOTIDE SEQUENCE</scope>
    <source>
        <strain evidence="1">QUZm001</strain>
    </source>
</reference>
<gene>
    <name evidence="1" type="ORF">Zmor_007133</name>
</gene>
<protein>
    <submittedName>
        <fullName evidence="1">Uncharacterized protein</fullName>
    </submittedName>
</protein>
<accession>A0AA38IWT2</accession>
<dbReference type="EMBL" id="JALNTZ010000002">
    <property type="protein sequence ID" value="KAJ3662806.1"/>
    <property type="molecule type" value="Genomic_DNA"/>
</dbReference>
<dbReference type="Proteomes" id="UP001168821">
    <property type="component" value="Unassembled WGS sequence"/>
</dbReference>
<sequence length="757" mass="85581">MFAQILSVQYDSYHPDYSLTLVNSLRSYINLKLDHEKKTPEFITDLQRRLYFIHEYNCQVAKVTQEYPQSRQFELLLIKYVELEYDALYSRNPYPSQEVEIAAELRILRLLQVMLYSAVHNNEPLVNKHTDRAVKKAVLQLLGEVKPTYLVKNKLICNIANKLLRRIHGNSKKFHYQQSAVREIHKNLATSDYGSEDSDSDFESNIFSTKWFTDVTLTNASETSTTSDCVEVPLTTDGLAPVPTIEFTDDDDNYFVYLQKRIPTKRKIQDDCKTSHRKKNVSEIASNNINKNALAHLQNLNSKENTKSNKNCKNELNKASEKPRDHDSACVIVCSDSEDEVCEVTLNAETSKKASNNANNDKKVGIVTFEILDDDDDDDQTNYMVYLQKEVETKRKSNHSKEATGEIIICSDTEDESSAENAKCGAIKCSKDSPSSDISLQESSKNKIVPLTQPEPKCILEQSESSLPQNSSTSSYDHLQAFPKENLNKVTSVDFKTNCPKKSVSNGKIIPDTLQASTSKSVNTNSVILNDDHGSLNKKLNTNFLVDPATIFEQINETQLQKNDIYFQNSSAANQLREISVPLSTEAESEANVPGGPLMSEKVETFEDLGNASECRINESLLEEILLDDTYLLEGRKEFEELEYFLFNDNTDRQGFSLSNFSFDDSEMVPQPETFDADIKSLESFLDDSQLISVPDPKAGSSLDSSHDDNGSIKQVNGKKVCNTLYKENCECKAKKSRCSNKNYLKTVLKHTKEINR</sequence>
<comment type="caution">
    <text evidence="1">The sequence shown here is derived from an EMBL/GenBank/DDBJ whole genome shotgun (WGS) entry which is preliminary data.</text>
</comment>
<proteinExistence type="predicted"/>